<dbReference type="Gene3D" id="2.60.40.4270">
    <property type="entry name" value="Listeria-Bacteroides repeat domain"/>
    <property type="match status" value="3"/>
</dbReference>
<dbReference type="InterPro" id="IPR013783">
    <property type="entry name" value="Ig-like_fold"/>
</dbReference>
<keyword evidence="6" id="KW-1185">Reference proteome</keyword>
<reference evidence="5 6" key="1">
    <citation type="submission" date="2024-03" db="EMBL/GenBank/DDBJ databases">
        <title>Mouse gut bacterial collection (mGBC) of GemPharmatech.</title>
        <authorList>
            <person name="He Y."/>
            <person name="Dong L."/>
            <person name="Wu D."/>
            <person name="Gao X."/>
            <person name="Lin Z."/>
        </authorList>
    </citation>
    <scope>NUCLEOTIDE SEQUENCE [LARGE SCALE GENOMIC DNA]</scope>
    <source>
        <strain evidence="5 6">20-218</strain>
    </source>
</reference>
<dbReference type="InterPro" id="IPR042229">
    <property type="entry name" value="Listeria/Bacterioides_rpt_sf"/>
</dbReference>
<feature type="region of interest" description="Disordered" evidence="2">
    <location>
        <begin position="460"/>
        <end position="489"/>
    </location>
</feature>
<name>A0ABV4DA00_9LACT</name>
<evidence type="ECO:0000256" key="1">
    <source>
        <dbReference type="ARBA" id="ARBA00004196"/>
    </source>
</evidence>
<dbReference type="RefSeq" id="WP_369917575.1">
    <property type="nucleotide sequence ID" value="NZ_JBCLSQ010000001.1"/>
</dbReference>
<dbReference type="EMBL" id="JBCLSQ010000001">
    <property type="protein sequence ID" value="MEY8536950.1"/>
    <property type="molecule type" value="Genomic_DNA"/>
</dbReference>
<gene>
    <name evidence="5" type="ORF">AALM99_00640</name>
</gene>
<evidence type="ECO:0000259" key="4">
    <source>
        <dbReference type="Pfam" id="PF07523"/>
    </source>
</evidence>
<evidence type="ECO:0000256" key="3">
    <source>
        <dbReference type="SAM" id="SignalP"/>
    </source>
</evidence>
<dbReference type="InterPro" id="IPR022038">
    <property type="entry name" value="Ig-like_bact"/>
</dbReference>
<dbReference type="Pfam" id="PF07523">
    <property type="entry name" value="Big_3"/>
    <property type="match status" value="1"/>
</dbReference>
<evidence type="ECO:0000313" key="6">
    <source>
        <dbReference type="Proteomes" id="UP001565242"/>
    </source>
</evidence>
<feature type="chain" id="PRO_5046475814" evidence="3">
    <location>
        <begin position="30"/>
        <end position="515"/>
    </location>
</feature>
<protein>
    <submittedName>
        <fullName evidence="5">InlB B-repeat-containing protein</fullName>
    </submittedName>
</protein>
<evidence type="ECO:0000313" key="5">
    <source>
        <dbReference type="EMBL" id="MEY8536950.1"/>
    </source>
</evidence>
<organism evidence="5 6">
    <name type="scientific">Lactococcus muris</name>
    <dbReference type="NCBI Taxonomy" id="2941330"/>
    <lineage>
        <taxon>Bacteria</taxon>
        <taxon>Bacillati</taxon>
        <taxon>Bacillota</taxon>
        <taxon>Bacilli</taxon>
        <taxon>Lactobacillales</taxon>
        <taxon>Streptococcaceae</taxon>
        <taxon>Lactococcus</taxon>
    </lineage>
</organism>
<feature type="signal peptide" evidence="3">
    <location>
        <begin position="1"/>
        <end position="29"/>
    </location>
</feature>
<dbReference type="InterPro" id="IPR013378">
    <property type="entry name" value="InlB-like_B-rpt"/>
</dbReference>
<accession>A0ABV4DA00</accession>
<dbReference type="Gene3D" id="2.60.40.10">
    <property type="entry name" value="Immunoglobulins"/>
    <property type="match status" value="1"/>
</dbReference>
<dbReference type="Pfam" id="PF09479">
    <property type="entry name" value="Flg_new"/>
    <property type="match status" value="3"/>
</dbReference>
<keyword evidence="3" id="KW-0732">Signal</keyword>
<comment type="caution">
    <text evidence="5">The sequence shown here is derived from an EMBL/GenBank/DDBJ whole genome shotgun (WGS) entry which is preliminary data.</text>
</comment>
<dbReference type="Proteomes" id="UP001565242">
    <property type="component" value="Unassembled WGS sequence"/>
</dbReference>
<dbReference type="NCBIfam" id="TIGR01167">
    <property type="entry name" value="LPXTG_anchor"/>
    <property type="match status" value="1"/>
</dbReference>
<proteinExistence type="predicted"/>
<evidence type="ECO:0000256" key="2">
    <source>
        <dbReference type="SAM" id="MobiDB-lite"/>
    </source>
</evidence>
<sequence>MKKIVHKSNTATVFLLSTILLGQVSTVSADIKIPDVSVSQKLSTNQWLTTLNLNNASIRSVDDAHGGTYEIAPDGMSGGFSNTNTRLILQDINPNPGRQHLYAWESSTGTIPQRSGSFFRFTVNQNATLTAIHKNNPTYRVGGSTRIEVGQAWTPSDLNITGVDANGNPLTQADFEVDTSQVDVNVAGNYRINVTINSGAYMRFIWAFNFTVVPMGPGNELPDVHTVRFDTGGTSVIPERYVGNNSTVSRPDDPVLEHSDFVDWYTDETFTQPFDFNTLITSDLTLYARFRLTPDNILPTMYTVNFDGRGGSIIGNQLVAAGSTLTRPEDPTRDNHQFAGWYTDEHLTEEFDFNTPVTSHMTLFARWTANADNVLPTMHTVNFDSRGGSGIGSRFVADGKTVSQPENPIRANYQFAGWYTDENLNEAFDFSTPIMENTTLYARWIRDTDDKNDGSVDIVGPDAGQNISADEETAEDMTAPSRQEHLPKTGDSENIFSVIGLGSVALAIFLKRQIN</sequence>
<comment type="subcellular location">
    <subcellularLocation>
        <location evidence="1">Cell envelope</location>
    </subcellularLocation>
</comment>
<feature type="domain" description="Ig-like" evidence="4">
    <location>
        <begin position="145"/>
        <end position="197"/>
    </location>
</feature>
<dbReference type="NCBIfam" id="TIGR02543">
    <property type="entry name" value="List_Bact_rpt"/>
    <property type="match status" value="2"/>
</dbReference>